<geneLocation type="plasmid" evidence="1 2">
    <name>pRgalR602c</name>
</geneLocation>
<protein>
    <recommendedName>
        <fullName evidence="3">Ubiquinone biosynthesis methyltransferase UbiE</fullName>
    </recommendedName>
</protein>
<dbReference type="HOGENOM" id="CLU_132653_0_0_5"/>
<proteinExistence type="predicted"/>
<dbReference type="KEGG" id="rga:RGR602_PC01126"/>
<organism evidence="1 2">
    <name type="scientific">Rhizobium gallicum bv. gallicum R602sp</name>
    <dbReference type="NCBI Taxonomy" id="1041138"/>
    <lineage>
        <taxon>Bacteria</taxon>
        <taxon>Pseudomonadati</taxon>
        <taxon>Pseudomonadota</taxon>
        <taxon>Alphaproteobacteria</taxon>
        <taxon>Hyphomicrobiales</taxon>
        <taxon>Rhizobiaceae</taxon>
        <taxon>Rhizobium/Agrobacterium group</taxon>
        <taxon>Rhizobium</taxon>
    </lineage>
</organism>
<sequence>MTNQEAAIGPTFDQLLSLKMDMASFTADWLHCDQLSNYVARMVSHDRRDPVRHSNLLSSALNELLEMSFRSEANDGEFVCNFYRCQETERIELIFPCPTEQRQFYRKIVLGLKNRRAVINYCNLITNDAASDGQAILLGLVVNYDAEIQIRDLGIGTLAFIVDLPLERLLN</sequence>
<gene>
    <name evidence="1" type="ORF">RGR602_PC01126</name>
</gene>
<evidence type="ECO:0000313" key="2">
    <source>
        <dbReference type="Proteomes" id="UP000031368"/>
    </source>
</evidence>
<keyword evidence="2" id="KW-1185">Reference proteome</keyword>
<evidence type="ECO:0000313" key="1">
    <source>
        <dbReference type="EMBL" id="AJD45156.1"/>
    </source>
</evidence>
<name>A0A0B4XDJ0_9HYPH</name>
<dbReference type="AlphaFoldDB" id="A0A0B4XDJ0"/>
<dbReference type="EMBL" id="CP006880">
    <property type="protein sequence ID" value="AJD45156.1"/>
    <property type="molecule type" value="Genomic_DNA"/>
</dbReference>
<reference evidence="1 2" key="1">
    <citation type="submission" date="2013-11" db="EMBL/GenBank/DDBJ databases">
        <title>Complete genome sequence of Rhizobium gallicum bv. gallicum R602.</title>
        <authorList>
            <person name="Bustos P."/>
            <person name="Santamaria R.I."/>
            <person name="Lozano L."/>
            <person name="Acosta J.L."/>
            <person name="Ormeno-Orrillo E."/>
            <person name="Rogel M.A."/>
            <person name="Romero D."/>
            <person name="Cevallos M.A."/>
            <person name="Martinez-Romero E."/>
            <person name="Gonzalez V."/>
        </authorList>
    </citation>
    <scope>NUCLEOTIDE SEQUENCE [LARGE SCALE GENOMIC DNA]</scope>
    <source>
        <strain evidence="1 2">R602</strain>
        <plasmid evidence="1 2">pRgalR602c</plasmid>
    </source>
</reference>
<evidence type="ECO:0008006" key="3">
    <source>
        <dbReference type="Google" id="ProtNLM"/>
    </source>
</evidence>
<dbReference type="Proteomes" id="UP000031368">
    <property type="component" value="Plasmid pRgalR602c"/>
</dbReference>
<accession>A0A0B4XDJ0</accession>
<keyword evidence="1" id="KW-0614">Plasmid</keyword>